<evidence type="ECO:0000256" key="1">
    <source>
        <dbReference type="ARBA" id="ARBA00022553"/>
    </source>
</evidence>
<feature type="binding site" evidence="2">
    <location>
        <position position="51"/>
    </location>
    <ligand>
        <name>Zn(2+)</name>
        <dbReference type="ChEBI" id="CHEBI:29105"/>
        <label>2</label>
    </ligand>
</feature>
<feature type="binding site" evidence="2">
    <location>
        <position position="12"/>
    </location>
    <ligand>
        <name>Zn(2+)</name>
        <dbReference type="ChEBI" id="CHEBI:29105"/>
        <label>2</label>
    </ligand>
</feature>
<feature type="binding site" evidence="2">
    <location>
        <position position="139"/>
    </location>
    <ligand>
        <name>Zn(2+)</name>
        <dbReference type="ChEBI" id="CHEBI:29105"/>
        <label>2</label>
    </ligand>
</feature>
<evidence type="ECO:0008006" key="5">
    <source>
        <dbReference type="Google" id="ProtNLM"/>
    </source>
</evidence>
<dbReference type="InterPro" id="IPR001952">
    <property type="entry name" value="Alkaline_phosphatase"/>
</dbReference>
<feature type="binding site" evidence="2">
    <location>
        <position position="3"/>
    </location>
    <ligand>
        <name>Mg(2+)</name>
        <dbReference type="ChEBI" id="CHEBI:18420"/>
    </ligand>
</feature>
<dbReference type="AlphaFoldDB" id="A0A264W1D0"/>
<organism evidence="3 4">
    <name type="scientific">Tetzosporium hominis</name>
    <dbReference type="NCBI Taxonomy" id="2020506"/>
    <lineage>
        <taxon>Bacteria</taxon>
        <taxon>Bacillati</taxon>
        <taxon>Bacillota</taxon>
        <taxon>Bacilli</taxon>
        <taxon>Bacillales</taxon>
        <taxon>Caryophanaceae</taxon>
        <taxon>Tetzosporium</taxon>
    </lineage>
</organism>
<dbReference type="PANTHER" id="PTHR11596:SF5">
    <property type="entry name" value="ALKALINE PHOSPHATASE"/>
    <property type="match status" value="1"/>
</dbReference>
<dbReference type="InterPro" id="IPR017850">
    <property type="entry name" value="Alkaline_phosphatase_core_sf"/>
</dbReference>
<evidence type="ECO:0000313" key="4">
    <source>
        <dbReference type="Proteomes" id="UP000217065"/>
    </source>
</evidence>
<evidence type="ECO:0000256" key="2">
    <source>
        <dbReference type="PIRSR" id="PIRSR601952-2"/>
    </source>
</evidence>
<comment type="cofactor">
    <cofactor evidence="2">
        <name>Mg(2+)</name>
        <dbReference type="ChEBI" id="CHEBI:18420"/>
    </cofactor>
    <text evidence="2">Binds 1 Mg(2+) ion.</text>
</comment>
<keyword evidence="2" id="KW-0862">Zinc</keyword>
<dbReference type="PANTHER" id="PTHR11596">
    <property type="entry name" value="ALKALINE PHOSPHATASE"/>
    <property type="match status" value="1"/>
</dbReference>
<dbReference type="OrthoDB" id="9794455at2"/>
<dbReference type="GO" id="GO:0046872">
    <property type="term" value="F:metal ion binding"/>
    <property type="evidence" value="ECO:0007669"/>
    <property type="project" value="UniProtKB-KW"/>
</dbReference>
<comment type="cofactor">
    <cofactor evidence="2">
        <name>Zn(2+)</name>
        <dbReference type="ChEBI" id="CHEBI:29105"/>
    </cofactor>
    <text evidence="2">Binds 2 Zn(2+) ions.</text>
</comment>
<dbReference type="Gene3D" id="3.40.720.10">
    <property type="entry name" value="Alkaline Phosphatase, subunit A"/>
    <property type="match status" value="1"/>
</dbReference>
<protein>
    <recommendedName>
        <fullName evidence="5">Alkaline phosphatase</fullName>
    </recommendedName>
</protein>
<comment type="caution">
    <text evidence="3">The sequence shown here is derived from an EMBL/GenBank/DDBJ whole genome shotgun (WGS) entry which is preliminary data.</text>
</comment>
<dbReference type="Proteomes" id="UP000217065">
    <property type="component" value="Unassembled WGS sequence"/>
</dbReference>
<reference evidence="3 4" key="1">
    <citation type="submission" date="2017-07" db="EMBL/GenBank/DDBJ databases">
        <title>Tetzosporium hominis gen.nov. sp.nov.</title>
        <authorList>
            <person name="Tetz G."/>
            <person name="Tetz V."/>
        </authorList>
    </citation>
    <scope>NUCLEOTIDE SEQUENCE [LARGE SCALE GENOMIC DNA]</scope>
    <source>
        <strain evidence="3 4">VT-49</strain>
    </source>
</reference>
<dbReference type="EMBL" id="NOKQ01000252">
    <property type="protein sequence ID" value="OZS77373.1"/>
    <property type="molecule type" value="Genomic_DNA"/>
</dbReference>
<accession>A0A264W1D0</accession>
<dbReference type="RefSeq" id="WP_094943848.1">
    <property type="nucleotide sequence ID" value="NZ_NOKQ01000252.1"/>
</dbReference>
<keyword evidence="2" id="KW-0460">Magnesium</keyword>
<keyword evidence="1" id="KW-0597">Phosphoprotein</keyword>
<keyword evidence="2" id="KW-0479">Metal-binding</keyword>
<dbReference type="Pfam" id="PF00245">
    <property type="entry name" value="Alk_phosphatase"/>
    <property type="match status" value="1"/>
</dbReference>
<evidence type="ECO:0000313" key="3">
    <source>
        <dbReference type="EMBL" id="OZS77373.1"/>
    </source>
</evidence>
<proteinExistence type="predicted"/>
<keyword evidence="4" id="KW-1185">Reference proteome</keyword>
<feature type="binding site" evidence="2">
    <location>
        <position position="50"/>
    </location>
    <ligand>
        <name>Zn(2+)</name>
        <dbReference type="ChEBI" id="CHEBI:29105"/>
        <label>2</label>
    </ligand>
</feature>
<dbReference type="GO" id="GO:0004035">
    <property type="term" value="F:alkaline phosphatase activity"/>
    <property type="evidence" value="ECO:0007669"/>
    <property type="project" value="TreeGrafter"/>
</dbReference>
<sequence>MVEGSQIDWAGHAHDAAWAMNDSKAFDEAVAAAIEFAKKDGNTLVVVAGDHETGGMSVGANGVYDVKTEVLHDVTATGDVMASKLSESRDNVQEVVKEHTGLDLSEDEVNRIVEAKDPAIAINEVVSDRALIGWTTSAHTGTDLPIYAYGPQAEAFSGLLDNTDIPKKMAKAMKIELNN</sequence>
<feature type="binding site" evidence="2">
    <location>
        <position position="8"/>
    </location>
    <ligand>
        <name>Zn(2+)</name>
        <dbReference type="ChEBI" id="CHEBI:29105"/>
        <label>2</label>
    </ligand>
</feature>
<name>A0A264W1D0_9BACL</name>
<dbReference type="SUPFAM" id="SSF53649">
    <property type="entry name" value="Alkaline phosphatase-like"/>
    <property type="match status" value="1"/>
</dbReference>
<gene>
    <name evidence="3" type="ORF">CF394_11630</name>
</gene>